<dbReference type="GO" id="GO:0016706">
    <property type="term" value="F:2-oxoglutarate-dependent dioxygenase activity"/>
    <property type="evidence" value="ECO:0007669"/>
    <property type="project" value="UniProtKB-ARBA"/>
</dbReference>
<accession>A0A7Y2H1V7</accession>
<reference evidence="1 2" key="1">
    <citation type="submission" date="2020-03" db="EMBL/GenBank/DDBJ databases">
        <title>Metabolic flexibility allows generalist bacteria to become dominant in a frequently disturbed ecosystem.</title>
        <authorList>
            <person name="Chen Y.-J."/>
            <person name="Leung P.M."/>
            <person name="Bay S.K."/>
            <person name="Hugenholtz P."/>
            <person name="Kessler A.J."/>
            <person name="Shelley G."/>
            <person name="Waite D.W."/>
            <person name="Cook P.L."/>
            <person name="Greening C."/>
        </authorList>
    </citation>
    <scope>NUCLEOTIDE SEQUENCE [LARGE SCALE GENOMIC DNA]</scope>
    <source>
        <strain evidence="1">SS_bin_28</strain>
    </source>
</reference>
<name>A0A7Y2H1V7_UNCEI</name>
<dbReference type="EMBL" id="JABDJR010000245">
    <property type="protein sequence ID" value="NNF06395.1"/>
    <property type="molecule type" value="Genomic_DNA"/>
</dbReference>
<evidence type="ECO:0008006" key="3">
    <source>
        <dbReference type="Google" id="ProtNLM"/>
    </source>
</evidence>
<evidence type="ECO:0000313" key="1">
    <source>
        <dbReference type="EMBL" id="NNF06395.1"/>
    </source>
</evidence>
<protein>
    <recommendedName>
        <fullName evidence="3">Phytanoyl-CoA dioxygenase family protein</fullName>
    </recommendedName>
</protein>
<dbReference type="Proteomes" id="UP000547674">
    <property type="component" value="Unassembled WGS sequence"/>
</dbReference>
<sequence>MNPTVAPTFTELHPVGPDTPNAELRTFAKEAGYLFCPGLLPPDRVDALANVYREYAREAGLMQLDNDLQTDKAKDTRMGLEENPVWVGLQVKAQNHDAMWRLGDSRETHDMLDRATDGSSYLFLSYANCCRMVSPHPEIRTKPHQDAHYVTDPKRHWTVWIPLTDCPRELGGLAVSPGSYRLGLLPHFGKGIVDAGAETPEDL</sequence>
<feature type="non-terminal residue" evidence="1">
    <location>
        <position position="203"/>
    </location>
</feature>
<gene>
    <name evidence="1" type="ORF">HKN21_06515</name>
</gene>
<evidence type="ECO:0000313" key="2">
    <source>
        <dbReference type="Proteomes" id="UP000547674"/>
    </source>
</evidence>
<comment type="caution">
    <text evidence="1">The sequence shown here is derived from an EMBL/GenBank/DDBJ whole genome shotgun (WGS) entry which is preliminary data.</text>
</comment>
<organism evidence="1 2">
    <name type="scientific">Eiseniibacteriota bacterium</name>
    <dbReference type="NCBI Taxonomy" id="2212470"/>
    <lineage>
        <taxon>Bacteria</taxon>
        <taxon>Candidatus Eiseniibacteriota</taxon>
    </lineage>
</organism>
<dbReference type="Pfam" id="PF05721">
    <property type="entry name" value="PhyH"/>
    <property type="match status" value="1"/>
</dbReference>
<dbReference type="Gene3D" id="2.60.120.620">
    <property type="entry name" value="q2cbj1_9rhob like domain"/>
    <property type="match status" value="1"/>
</dbReference>
<dbReference type="SUPFAM" id="SSF51197">
    <property type="entry name" value="Clavaminate synthase-like"/>
    <property type="match status" value="1"/>
</dbReference>
<dbReference type="AlphaFoldDB" id="A0A7Y2H1V7"/>
<dbReference type="InterPro" id="IPR008775">
    <property type="entry name" value="Phytyl_CoA_dOase-like"/>
</dbReference>
<proteinExistence type="predicted"/>